<dbReference type="Proteomes" id="UP000304840">
    <property type="component" value="Chromosome"/>
</dbReference>
<reference evidence="2" key="1">
    <citation type="submission" date="2016-03" db="EMBL/GenBank/DDBJ databases">
        <title>Flavobacterium columnare strain B185, complete genome.</title>
        <authorList>
            <person name="Sundberg L.-R."/>
            <person name="Papponen P."/>
            <person name="Laanto E."/>
        </authorList>
    </citation>
    <scope>NUCLEOTIDE SEQUENCE [LARGE SCALE GENOMIC DNA]</scope>
    <source>
        <strain evidence="2">B185</strain>
    </source>
</reference>
<dbReference type="AlphaFoldDB" id="A0AAI8GAK9"/>
<proteinExistence type="predicted"/>
<gene>
    <name evidence="1" type="ORF">UN65_05165</name>
</gene>
<dbReference type="EMBL" id="CP010992">
    <property type="protein sequence ID" value="AMO19821.1"/>
    <property type="molecule type" value="Genomic_DNA"/>
</dbReference>
<sequence length="83" mass="9568">MEVTKIIYGVKYYIKDIGTEFELFKTLSDAEKFWNNNSFDKITPLKIVKGIVSENSIIENNDGEIVLKNDFDFKNIDTIITNA</sequence>
<name>A0AAI8GAK9_9FLAO</name>
<organism evidence="1 2">
    <name type="scientific">Flavobacterium columnare</name>
    <dbReference type="NCBI Taxonomy" id="996"/>
    <lineage>
        <taxon>Bacteria</taxon>
        <taxon>Pseudomonadati</taxon>
        <taxon>Bacteroidota</taxon>
        <taxon>Flavobacteriia</taxon>
        <taxon>Flavobacteriales</taxon>
        <taxon>Flavobacteriaceae</taxon>
        <taxon>Flavobacterium</taxon>
    </lineage>
</organism>
<protein>
    <submittedName>
        <fullName evidence="1">Uncharacterized protein</fullName>
    </submittedName>
</protein>
<reference evidence="1 2" key="2">
    <citation type="submission" date="2019-05" db="EMBL/GenBank/DDBJ databases">
        <authorList>
            <person name="Ravantti J.J."/>
        </authorList>
    </citation>
    <scope>NUCLEOTIDE SEQUENCE [LARGE SCALE GENOMIC DNA]</scope>
    <source>
        <strain evidence="1 2">B185</strain>
    </source>
</reference>
<evidence type="ECO:0000313" key="1">
    <source>
        <dbReference type="EMBL" id="AMO19821.1"/>
    </source>
</evidence>
<accession>A0AAI8GAK9</accession>
<evidence type="ECO:0000313" key="2">
    <source>
        <dbReference type="Proteomes" id="UP000304840"/>
    </source>
</evidence>
<dbReference type="RefSeq" id="WP_138425110.1">
    <property type="nucleotide sequence ID" value="NZ_CP010992.1"/>
</dbReference>